<accession>K0RMP5</accession>
<dbReference type="Proteomes" id="UP000266841">
    <property type="component" value="Unassembled WGS sequence"/>
</dbReference>
<dbReference type="EMBL" id="AGNL01035863">
    <property type="protein sequence ID" value="EJK54410.1"/>
    <property type="molecule type" value="Genomic_DNA"/>
</dbReference>
<feature type="compositionally biased region" description="Basic and acidic residues" evidence="1">
    <location>
        <begin position="191"/>
        <end position="203"/>
    </location>
</feature>
<name>K0RMP5_THAOC</name>
<organism evidence="2 3">
    <name type="scientific">Thalassiosira oceanica</name>
    <name type="common">Marine diatom</name>
    <dbReference type="NCBI Taxonomy" id="159749"/>
    <lineage>
        <taxon>Eukaryota</taxon>
        <taxon>Sar</taxon>
        <taxon>Stramenopiles</taxon>
        <taxon>Ochrophyta</taxon>
        <taxon>Bacillariophyta</taxon>
        <taxon>Coscinodiscophyceae</taxon>
        <taxon>Thalassiosirophycidae</taxon>
        <taxon>Thalassiosirales</taxon>
        <taxon>Thalassiosiraceae</taxon>
        <taxon>Thalassiosira</taxon>
    </lineage>
</organism>
<feature type="compositionally biased region" description="Basic and acidic residues" evidence="1">
    <location>
        <begin position="142"/>
        <end position="160"/>
    </location>
</feature>
<keyword evidence="3" id="KW-1185">Reference proteome</keyword>
<proteinExistence type="predicted"/>
<reference evidence="2 3" key="1">
    <citation type="journal article" date="2012" name="Genome Biol.">
        <title>Genome and low-iron response of an oceanic diatom adapted to chronic iron limitation.</title>
        <authorList>
            <person name="Lommer M."/>
            <person name="Specht M."/>
            <person name="Roy A.S."/>
            <person name="Kraemer L."/>
            <person name="Andreson R."/>
            <person name="Gutowska M.A."/>
            <person name="Wolf J."/>
            <person name="Bergner S.V."/>
            <person name="Schilhabel M.B."/>
            <person name="Klostermeier U.C."/>
            <person name="Beiko R.G."/>
            <person name="Rosenstiel P."/>
            <person name="Hippler M."/>
            <person name="Laroche J."/>
        </authorList>
    </citation>
    <scope>NUCLEOTIDE SEQUENCE [LARGE SCALE GENOMIC DNA]</scope>
    <source>
        <strain evidence="2 3">CCMP1005</strain>
    </source>
</reference>
<gene>
    <name evidence="2" type="ORF">THAOC_25966</name>
</gene>
<feature type="compositionally biased region" description="Basic and acidic residues" evidence="1">
    <location>
        <begin position="102"/>
        <end position="128"/>
    </location>
</feature>
<feature type="region of interest" description="Disordered" evidence="1">
    <location>
        <begin position="184"/>
        <end position="203"/>
    </location>
</feature>
<evidence type="ECO:0000313" key="3">
    <source>
        <dbReference type="Proteomes" id="UP000266841"/>
    </source>
</evidence>
<evidence type="ECO:0000256" key="1">
    <source>
        <dbReference type="SAM" id="MobiDB-lite"/>
    </source>
</evidence>
<sequence length="203" mass="22127">GRRSAQEGAALLPLRGETYLKSELAPGEILGIPVELSVRPAHGRQRGDAGAGPGQAEEDGEGRAGEAHVRRGGRLQVGRRPRPIRRHRRGRLRAVLVPGSRRHAEGRPEKVPAGRQDPAPRARPERNVSKAQRVPRRQRRTARQELGVRVEPGHQPHRGESGPSGRDAAQLPLRDDVLFGVPARAGAGWRNEWRDSGGGADDR</sequence>
<comment type="caution">
    <text evidence="2">The sequence shown here is derived from an EMBL/GenBank/DDBJ whole genome shotgun (WGS) entry which is preliminary data.</text>
</comment>
<protein>
    <submittedName>
        <fullName evidence="2">Uncharacterized protein</fullName>
    </submittedName>
</protein>
<feature type="compositionally biased region" description="Basic residues" evidence="1">
    <location>
        <begin position="70"/>
        <end position="92"/>
    </location>
</feature>
<dbReference type="AlphaFoldDB" id="K0RMP5"/>
<feature type="region of interest" description="Disordered" evidence="1">
    <location>
        <begin position="41"/>
        <end position="172"/>
    </location>
</feature>
<feature type="non-terminal residue" evidence="2">
    <location>
        <position position="1"/>
    </location>
</feature>
<evidence type="ECO:0000313" key="2">
    <source>
        <dbReference type="EMBL" id="EJK54410.1"/>
    </source>
</evidence>